<reference evidence="1" key="1">
    <citation type="journal article" date="2011" name="PLoS Biol.">
        <title>Gene gain and loss during evolution of obligate parasitism in the white rust pathogen of Arabidopsis thaliana.</title>
        <authorList>
            <person name="Kemen E."/>
            <person name="Gardiner A."/>
            <person name="Schultz-Larsen T."/>
            <person name="Kemen A.C."/>
            <person name="Balmuth A.L."/>
            <person name="Robert-Seilaniantz A."/>
            <person name="Bailey K."/>
            <person name="Holub E."/>
            <person name="Studholme D.J."/>
            <person name="Maclean D."/>
            <person name="Jones J.D."/>
        </authorList>
    </citation>
    <scope>NUCLEOTIDE SEQUENCE</scope>
</reference>
<sequence>MSDKGPYSFLLAYWSFRENFHKEIEEMAKEINNAAKHAEYQPLHPQTTIAGHNVASDLPLQCGVCKQVHIVHHAVQNATFTCASCGAQNRILFEAQAQQLGRMRWFCIPVPLFFCNIL</sequence>
<name>F0W920_9STRA</name>
<dbReference type="EMBL" id="FR824083">
    <property type="protein sequence ID" value="CCA17631.1"/>
    <property type="molecule type" value="Genomic_DNA"/>
</dbReference>
<gene>
    <name evidence="1" type="primary">AlNc14C38G3290</name>
    <name evidence="1" type="ORF">ALNC14_037740</name>
</gene>
<accession>F0W920</accession>
<dbReference type="HOGENOM" id="CLU_2150764_0_0_1"/>
<evidence type="ECO:0000313" key="1">
    <source>
        <dbReference type="EMBL" id="CCA17631.1"/>
    </source>
</evidence>
<dbReference type="AlphaFoldDB" id="F0W920"/>
<proteinExistence type="predicted"/>
<protein>
    <submittedName>
        <fullName evidence="1">AlNc14C38G3290 protein</fullName>
    </submittedName>
</protein>
<reference evidence="1" key="2">
    <citation type="submission" date="2011-02" db="EMBL/GenBank/DDBJ databases">
        <authorList>
            <person name="MacLean D."/>
        </authorList>
    </citation>
    <scope>NUCLEOTIDE SEQUENCE</scope>
</reference>
<organism evidence="1">
    <name type="scientific">Albugo laibachii Nc14</name>
    <dbReference type="NCBI Taxonomy" id="890382"/>
    <lineage>
        <taxon>Eukaryota</taxon>
        <taxon>Sar</taxon>
        <taxon>Stramenopiles</taxon>
        <taxon>Oomycota</taxon>
        <taxon>Peronosporomycetes</taxon>
        <taxon>Albuginales</taxon>
        <taxon>Albuginaceae</taxon>
        <taxon>Albugo</taxon>
    </lineage>
</organism>